<proteinExistence type="predicted"/>
<feature type="region of interest" description="Disordered" evidence="1">
    <location>
        <begin position="394"/>
        <end position="425"/>
    </location>
</feature>
<keyword evidence="2" id="KW-0732">Signal</keyword>
<evidence type="ECO:0000256" key="2">
    <source>
        <dbReference type="SAM" id="SignalP"/>
    </source>
</evidence>
<feature type="region of interest" description="Disordered" evidence="1">
    <location>
        <begin position="310"/>
        <end position="373"/>
    </location>
</feature>
<gene>
    <name evidence="3" type="ORF">MEDL_16263</name>
</gene>
<dbReference type="AlphaFoldDB" id="A0A8S3QZ81"/>
<feature type="compositionally biased region" description="Low complexity" evidence="1">
    <location>
        <begin position="363"/>
        <end position="373"/>
    </location>
</feature>
<dbReference type="Proteomes" id="UP000683360">
    <property type="component" value="Unassembled WGS sequence"/>
</dbReference>
<feature type="signal peptide" evidence="2">
    <location>
        <begin position="1"/>
        <end position="18"/>
    </location>
</feature>
<name>A0A8S3QZ81_MYTED</name>
<evidence type="ECO:0000313" key="3">
    <source>
        <dbReference type="EMBL" id="CAG2201746.1"/>
    </source>
</evidence>
<accession>A0A8S3QZ81</accession>
<comment type="caution">
    <text evidence="3">The sequence shown here is derived from an EMBL/GenBank/DDBJ whole genome shotgun (WGS) entry which is preliminary data.</text>
</comment>
<dbReference type="OrthoDB" id="6090717at2759"/>
<feature type="compositionally biased region" description="Polar residues" evidence="1">
    <location>
        <begin position="394"/>
        <end position="421"/>
    </location>
</feature>
<sequence>MIGVLYAVLFVLIADVKTQDTQRRNLLFVNRHEPTKDGTLQTKTQQTVVVSPEVVISKRPSGKHSQADINTPKHPSPFGSAFLPVGFLSNPSSNNAIGPTVISPISTTSSGFNGITQSINSLIASVNKHTTLLTKSIQTDLQRQTNALTGLIKASAEKKMNSALSDVFGGFQGERNDKTIPVTNSLFSGFQGERNDKTIPVTNLLSLSNTNIQPFNNRQQNVNRIGNLGRRIPLVLRNSNDLVQQSQFVRSPPRPESFRPIVVSREPALTVSRSREPALTASRLRELALIGSRSRDPALTVARPLVLAPRRFSSNQRNTDNRSRTRQAMDTTDTRSRTRQPIDTTNTRTRIPLNPSRPRSETRLQQLQTRRQPTVTRNRLAQLQVTRQQIARGQNTPIQRQRAQTRPVTRQMVQTQQSRRCPSQDDCRPIVPATCRRTSYITDDNGRRLCRGCDEDSCAFAGFETRWGHGFG</sequence>
<dbReference type="EMBL" id="CAJPWZ010000863">
    <property type="protein sequence ID" value="CAG2201746.1"/>
    <property type="molecule type" value="Genomic_DNA"/>
</dbReference>
<organism evidence="3 4">
    <name type="scientific">Mytilus edulis</name>
    <name type="common">Blue mussel</name>
    <dbReference type="NCBI Taxonomy" id="6550"/>
    <lineage>
        <taxon>Eukaryota</taxon>
        <taxon>Metazoa</taxon>
        <taxon>Spiralia</taxon>
        <taxon>Lophotrochozoa</taxon>
        <taxon>Mollusca</taxon>
        <taxon>Bivalvia</taxon>
        <taxon>Autobranchia</taxon>
        <taxon>Pteriomorphia</taxon>
        <taxon>Mytilida</taxon>
        <taxon>Mytiloidea</taxon>
        <taxon>Mytilidae</taxon>
        <taxon>Mytilinae</taxon>
        <taxon>Mytilus</taxon>
    </lineage>
</organism>
<evidence type="ECO:0000313" key="4">
    <source>
        <dbReference type="Proteomes" id="UP000683360"/>
    </source>
</evidence>
<keyword evidence="4" id="KW-1185">Reference proteome</keyword>
<feature type="chain" id="PRO_5035896570" evidence="2">
    <location>
        <begin position="19"/>
        <end position="472"/>
    </location>
</feature>
<feature type="compositionally biased region" description="Polar residues" evidence="1">
    <location>
        <begin position="339"/>
        <end position="349"/>
    </location>
</feature>
<protein>
    <submittedName>
        <fullName evidence="3">Uncharacterized protein</fullName>
    </submittedName>
</protein>
<evidence type="ECO:0000256" key="1">
    <source>
        <dbReference type="SAM" id="MobiDB-lite"/>
    </source>
</evidence>
<reference evidence="3" key="1">
    <citation type="submission" date="2021-03" db="EMBL/GenBank/DDBJ databases">
        <authorList>
            <person name="Bekaert M."/>
        </authorList>
    </citation>
    <scope>NUCLEOTIDE SEQUENCE</scope>
</reference>